<reference evidence="2" key="1">
    <citation type="submission" date="2023-06" db="EMBL/GenBank/DDBJ databases">
        <title>Genome-scale phylogeny and comparative genomics of the fungal order Sordariales.</title>
        <authorList>
            <consortium name="Lawrence Berkeley National Laboratory"/>
            <person name="Hensen N."/>
            <person name="Bonometti L."/>
            <person name="Westerberg I."/>
            <person name="Brannstrom I.O."/>
            <person name="Guillou S."/>
            <person name="Cros-Aarteil S."/>
            <person name="Calhoun S."/>
            <person name="Haridas S."/>
            <person name="Kuo A."/>
            <person name="Mondo S."/>
            <person name="Pangilinan J."/>
            <person name="Riley R."/>
            <person name="Labutti K."/>
            <person name="Andreopoulos B."/>
            <person name="Lipzen A."/>
            <person name="Chen C."/>
            <person name="Yanf M."/>
            <person name="Daum C."/>
            <person name="Ng V."/>
            <person name="Clum A."/>
            <person name="Steindorff A."/>
            <person name="Ohm R."/>
            <person name="Martin F."/>
            <person name="Silar P."/>
            <person name="Natvig D."/>
            <person name="Lalanne C."/>
            <person name="Gautier V."/>
            <person name="Ament-Velasquez S.L."/>
            <person name="Kruys A."/>
            <person name="Hutchinson M.I."/>
            <person name="Powell A.J."/>
            <person name="Barry K."/>
            <person name="Miller A.N."/>
            <person name="Grigoriev I.V."/>
            <person name="Debuchy R."/>
            <person name="Gladieux P."/>
            <person name="Thoren M.H."/>
            <person name="Johannesson H."/>
        </authorList>
    </citation>
    <scope>NUCLEOTIDE SEQUENCE</scope>
    <source>
        <strain evidence="2">SMH2532-1</strain>
    </source>
</reference>
<organism evidence="2 3">
    <name type="scientific">Cercophora newfieldiana</name>
    <dbReference type="NCBI Taxonomy" id="92897"/>
    <lineage>
        <taxon>Eukaryota</taxon>
        <taxon>Fungi</taxon>
        <taxon>Dikarya</taxon>
        <taxon>Ascomycota</taxon>
        <taxon>Pezizomycotina</taxon>
        <taxon>Sordariomycetes</taxon>
        <taxon>Sordariomycetidae</taxon>
        <taxon>Sordariales</taxon>
        <taxon>Lasiosphaeriaceae</taxon>
        <taxon>Cercophora</taxon>
    </lineage>
</organism>
<evidence type="ECO:0000313" key="2">
    <source>
        <dbReference type="EMBL" id="KAK0652688.1"/>
    </source>
</evidence>
<dbReference type="EMBL" id="JAULSV010000002">
    <property type="protein sequence ID" value="KAK0652688.1"/>
    <property type="molecule type" value="Genomic_DNA"/>
</dbReference>
<comment type="caution">
    <text evidence="2">The sequence shown here is derived from an EMBL/GenBank/DDBJ whole genome shotgun (WGS) entry which is preliminary data.</text>
</comment>
<sequence>MERSVPVGSGKAAPAFNPFIVTTSLDKTDAQTRKLIRSHVMRGKNKGKSMPRKGKSRGADVNADASLQASHQAALRPHEEEEEDGESGWEHWALTSPRKIAAELSLFRYTQELNHAQKELVFRAFTVVKPATYAVQLFGSDDHASGMFCFNGLSTHPAMVPSLLFTAQAFRDISLGTPLGSLAHTHLAKTLRLLQNSLHDETEATSLSTMVVVSSLATASIILGDLETAAKHLDGLYKIVEVRGGLESLGPLSMITYKALTLDLGLAMGVGTKPRFAQTQSSWSPQIACGPSGRRYSELDVLQPRPDPRLLNIWADLREFSRRANEATEQRKQMEAGLFYHLSTSVLYRLLDLSFEPRSLSETLRLCILAYTKTLLIRVPGLGRKMTFLTRQLEVALRPLPSLGHEGSPFLFWALMISTISIFEGLDEDWVCQGLLDLVADLGLKTWLEAKSVLKGFLWVDMLQDQPAKFIFKTVSATSTTGSRP</sequence>
<feature type="compositionally biased region" description="Basic residues" evidence="1">
    <location>
        <begin position="38"/>
        <end position="56"/>
    </location>
</feature>
<proteinExistence type="predicted"/>
<protein>
    <submittedName>
        <fullName evidence="2">Uncharacterized protein</fullName>
    </submittedName>
</protein>
<gene>
    <name evidence="2" type="ORF">B0T16DRAFT_369421</name>
</gene>
<name>A0AA40CXC7_9PEZI</name>
<keyword evidence="3" id="KW-1185">Reference proteome</keyword>
<dbReference type="PANTHER" id="PTHR37540">
    <property type="entry name" value="TRANSCRIPTION FACTOR (ACR-2), PUTATIVE-RELATED-RELATED"/>
    <property type="match status" value="1"/>
</dbReference>
<accession>A0AA40CXC7</accession>
<evidence type="ECO:0000313" key="3">
    <source>
        <dbReference type="Proteomes" id="UP001174936"/>
    </source>
</evidence>
<dbReference type="PANTHER" id="PTHR37540:SF5">
    <property type="entry name" value="TRANSCRIPTION FACTOR DOMAIN-CONTAINING PROTEIN"/>
    <property type="match status" value="1"/>
</dbReference>
<dbReference type="AlphaFoldDB" id="A0AA40CXC7"/>
<feature type="region of interest" description="Disordered" evidence="1">
    <location>
        <begin position="38"/>
        <end position="90"/>
    </location>
</feature>
<dbReference type="Proteomes" id="UP001174936">
    <property type="component" value="Unassembled WGS sequence"/>
</dbReference>
<evidence type="ECO:0000256" key="1">
    <source>
        <dbReference type="SAM" id="MobiDB-lite"/>
    </source>
</evidence>